<sequence>MQDGSPIQTARITYSFWSGRAKGVNSTPSRTYGEPLLGHGRRTMTEHHSNSSNTRRMSGSVFAEICNKFCIIASLSNRLQEVIAKNGGWAKY</sequence>
<keyword evidence="3" id="KW-1185">Reference proteome</keyword>
<evidence type="ECO:0000256" key="1">
    <source>
        <dbReference type="SAM" id="MobiDB-lite"/>
    </source>
</evidence>
<protein>
    <submittedName>
        <fullName evidence="2">Uncharacterized protein</fullName>
    </submittedName>
</protein>
<feature type="region of interest" description="Disordered" evidence="1">
    <location>
        <begin position="23"/>
        <end position="55"/>
    </location>
</feature>
<organism evidence="2 3">
    <name type="scientific">Homarus americanus</name>
    <name type="common">American lobster</name>
    <dbReference type="NCBI Taxonomy" id="6706"/>
    <lineage>
        <taxon>Eukaryota</taxon>
        <taxon>Metazoa</taxon>
        <taxon>Ecdysozoa</taxon>
        <taxon>Arthropoda</taxon>
        <taxon>Crustacea</taxon>
        <taxon>Multicrustacea</taxon>
        <taxon>Malacostraca</taxon>
        <taxon>Eumalacostraca</taxon>
        <taxon>Eucarida</taxon>
        <taxon>Decapoda</taxon>
        <taxon>Pleocyemata</taxon>
        <taxon>Astacidea</taxon>
        <taxon>Nephropoidea</taxon>
        <taxon>Nephropidae</taxon>
        <taxon>Homarus</taxon>
    </lineage>
</organism>
<dbReference type="AlphaFoldDB" id="A0A8J5JGC0"/>
<evidence type="ECO:0000313" key="3">
    <source>
        <dbReference type="Proteomes" id="UP000747542"/>
    </source>
</evidence>
<accession>A0A8J5JGC0</accession>
<proteinExistence type="predicted"/>
<reference evidence="2" key="1">
    <citation type="journal article" date="2021" name="Sci. Adv.">
        <title>The American lobster genome reveals insights on longevity, neural, and immune adaptations.</title>
        <authorList>
            <person name="Polinski J.M."/>
            <person name="Zimin A.V."/>
            <person name="Clark K.F."/>
            <person name="Kohn A.B."/>
            <person name="Sadowski N."/>
            <person name="Timp W."/>
            <person name="Ptitsyn A."/>
            <person name="Khanna P."/>
            <person name="Romanova D.Y."/>
            <person name="Williams P."/>
            <person name="Greenwood S.J."/>
            <person name="Moroz L.L."/>
            <person name="Walt D.R."/>
            <person name="Bodnar A.G."/>
        </authorList>
    </citation>
    <scope>NUCLEOTIDE SEQUENCE</scope>
    <source>
        <strain evidence="2">GMGI-L3</strain>
    </source>
</reference>
<name>A0A8J5JGC0_HOMAM</name>
<dbReference type="EMBL" id="JAHLQT010037907">
    <property type="protein sequence ID" value="KAG7157170.1"/>
    <property type="molecule type" value="Genomic_DNA"/>
</dbReference>
<comment type="caution">
    <text evidence="2">The sequence shown here is derived from an EMBL/GenBank/DDBJ whole genome shotgun (WGS) entry which is preliminary data.</text>
</comment>
<evidence type="ECO:0000313" key="2">
    <source>
        <dbReference type="EMBL" id="KAG7157170.1"/>
    </source>
</evidence>
<gene>
    <name evidence="2" type="ORF">Hamer_G010011</name>
</gene>
<dbReference type="Proteomes" id="UP000747542">
    <property type="component" value="Unassembled WGS sequence"/>
</dbReference>